<keyword evidence="1" id="KW-0472">Membrane</keyword>
<organism evidence="2 3">
    <name type="scientific">Macrolepiota fuliginosa MF-IS2</name>
    <dbReference type="NCBI Taxonomy" id="1400762"/>
    <lineage>
        <taxon>Eukaryota</taxon>
        <taxon>Fungi</taxon>
        <taxon>Dikarya</taxon>
        <taxon>Basidiomycota</taxon>
        <taxon>Agaricomycotina</taxon>
        <taxon>Agaricomycetes</taxon>
        <taxon>Agaricomycetidae</taxon>
        <taxon>Agaricales</taxon>
        <taxon>Agaricineae</taxon>
        <taxon>Agaricaceae</taxon>
        <taxon>Macrolepiota</taxon>
    </lineage>
</organism>
<evidence type="ECO:0000313" key="2">
    <source>
        <dbReference type="EMBL" id="KAF9450817.1"/>
    </source>
</evidence>
<evidence type="ECO:0000256" key="1">
    <source>
        <dbReference type="SAM" id="Phobius"/>
    </source>
</evidence>
<protein>
    <submittedName>
        <fullName evidence="2">Uncharacterized protein</fullName>
    </submittedName>
</protein>
<name>A0A9P6C435_9AGAR</name>
<keyword evidence="3" id="KW-1185">Reference proteome</keyword>
<comment type="caution">
    <text evidence="2">The sequence shown here is derived from an EMBL/GenBank/DDBJ whole genome shotgun (WGS) entry which is preliminary data.</text>
</comment>
<evidence type="ECO:0000313" key="3">
    <source>
        <dbReference type="Proteomes" id="UP000807342"/>
    </source>
</evidence>
<dbReference type="AlphaFoldDB" id="A0A9P6C435"/>
<feature type="transmembrane region" description="Helical" evidence="1">
    <location>
        <begin position="74"/>
        <end position="91"/>
    </location>
</feature>
<gene>
    <name evidence="2" type="ORF">P691DRAFT_757875</name>
</gene>
<feature type="transmembrane region" description="Helical" evidence="1">
    <location>
        <begin position="199"/>
        <end position="220"/>
    </location>
</feature>
<dbReference type="Proteomes" id="UP000807342">
    <property type="component" value="Unassembled WGS sequence"/>
</dbReference>
<proteinExistence type="predicted"/>
<dbReference type="EMBL" id="MU151097">
    <property type="protein sequence ID" value="KAF9450817.1"/>
    <property type="molecule type" value="Genomic_DNA"/>
</dbReference>
<accession>A0A9P6C435</accession>
<reference evidence="2" key="1">
    <citation type="submission" date="2020-11" db="EMBL/GenBank/DDBJ databases">
        <authorList>
            <consortium name="DOE Joint Genome Institute"/>
            <person name="Ahrendt S."/>
            <person name="Riley R."/>
            <person name="Andreopoulos W."/>
            <person name="Labutti K."/>
            <person name="Pangilinan J."/>
            <person name="Ruiz-Duenas F.J."/>
            <person name="Barrasa J.M."/>
            <person name="Sanchez-Garcia M."/>
            <person name="Camarero S."/>
            <person name="Miyauchi S."/>
            <person name="Serrano A."/>
            <person name="Linde D."/>
            <person name="Babiker R."/>
            <person name="Drula E."/>
            <person name="Ayuso-Fernandez I."/>
            <person name="Pacheco R."/>
            <person name="Padilla G."/>
            <person name="Ferreira P."/>
            <person name="Barriuso J."/>
            <person name="Kellner H."/>
            <person name="Castanera R."/>
            <person name="Alfaro M."/>
            <person name="Ramirez L."/>
            <person name="Pisabarro A.G."/>
            <person name="Kuo A."/>
            <person name="Tritt A."/>
            <person name="Lipzen A."/>
            <person name="He G."/>
            <person name="Yan M."/>
            <person name="Ng V."/>
            <person name="Cullen D."/>
            <person name="Martin F."/>
            <person name="Rosso M.-N."/>
            <person name="Henrissat B."/>
            <person name="Hibbett D."/>
            <person name="Martinez A.T."/>
            <person name="Grigoriev I.V."/>
        </authorList>
    </citation>
    <scope>NUCLEOTIDE SEQUENCE</scope>
    <source>
        <strain evidence="2">MF-IS2</strain>
    </source>
</reference>
<keyword evidence="1" id="KW-0812">Transmembrane</keyword>
<sequence length="591" mass="66993">MSLGRQNLMDDDYPRHHLVPELQLTDPDTDTTRAVTAPWLHALYTMTHREQPTGVTEVILEEAQFSNSFTWQHFTILCVFFTQCILGFWAARGDRGWLYGFPEASLILFSILLRAVEGYISWISPVHKDPRPVARSRKYVVHIGSTTGHFLIISHRPRYHPRTLTRPYVNLEDAAAPRPILRKGIVRTALRFADVASRLGYILSAPSGPLILAALIIGSVTSKVIMIHTPLPLISLMRSLETPGENPSRLDLVTVVCRHIGHVSDGFVEVVRPDIHGIYVDDQRVREELHADSILVSKTRKKQRSEDVHDKTPPIPEPELLFSLTVVEEIVPEASTLLITNLFGLKDDTQILYEQPLGEYDAIRRNPRRLKDVMKFIWRCCLKVICSALPRVSSLTLDLSEVPISFLPGGADTLHALQIQLFNITIEILLSAMFDNAFGPDFHFMVPEMVHFWEFLEHTGHPSSWLVWIQRHVPPGLRDNYASEMRLGDFDLTLLRSLGSEQYCLETIVDKNGNIVVIYCSRGSHEDFGSMGVTMEGGGRDEILEKLSELKSNVPSTKVTIWGRVTHKCALINQSLPNGYSWIYYFSYVPE</sequence>
<keyword evidence="1" id="KW-1133">Transmembrane helix</keyword>